<dbReference type="InterPro" id="IPR011041">
    <property type="entry name" value="Quinoprot_gluc/sorb_DH_b-prop"/>
</dbReference>
<sequence length="430" mass="47056">MSEGPDRPRKIDPSHIQVPAGFRIDVIAQGLTTPINLLITNGGEMIVADAGVISGNGKVLRLTANGIQQIADGFRPPLTGINEYNNLLYVAHRGTITTVTPEGKKKDIIAGLPSFGDHHNNRTIFGPDGKMYFGQGTATNAGVVGADNHWVKNHPFFHDYAGATLPLAGHNFLTGDLLTDQDNRRALTGAFSPFGHATRKNERVTAMIKASGSVLRANPDGSNLELVAWGLRNPFRMRFDRHGRLFTANHGMDERGSRPIKNSPDEFQLIRYGEWYGWPDYTGGIPITDQQFKPDTHRQPEFLFARHPMRPPTPFAIFPPHSAAMGFDFNPNLAFGPLDDVFIAEYGPGAPDYPVQQLPKVGHRVSHLSMKSGHVRPFAINRSGLPASATDGGGFERPIDVVFGPDMAMYIVDFGQMKAGHGVIWRIAAI</sequence>
<dbReference type="InterPro" id="IPR012938">
    <property type="entry name" value="Glc/Sorbosone_DH"/>
</dbReference>
<dbReference type="SUPFAM" id="SSF50952">
    <property type="entry name" value="Soluble quinoprotein glucose dehydrogenase"/>
    <property type="match status" value="1"/>
</dbReference>
<keyword evidence="3" id="KW-1185">Reference proteome</keyword>
<dbReference type="Gene3D" id="2.120.10.30">
    <property type="entry name" value="TolB, C-terminal domain"/>
    <property type="match status" value="1"/>
</dbReference>
<accession>A0ABV9GM52</accession>
<evidence type="ECO:0000313" key="3">
    <source>
        <dbReference type="Proteomes" id="UP001596022"/>
    </source>
</evidence>
<name>A0ABV9GM52_9BACL</name>
<dbReference type="InterPro" id="IPR011042">
    <property type="entry name" value="6-blade_b-propeller_TolB-like"/>
</dbReference>
<dbReference type="EMBL" id="JBHSFW010000001">
    <property type="protein sequence ID" value="MFC4617740.1"/>
    <property type="molecule type" value="Genomic_DNA"/>
</dbReference>
<dbReference type="Pfam" id="PF07995">
    <property type="entry name" value="GSDH"/>
    <property type="match status" value="1"/>
</dbReference>
<proteinExistence type="predicted"/>
<dbReference type="PANTHER" id="PTHR33546">
    <property type="entry name" value="LARGE, MULTIFUNCTIONAL SECRETED PROTEIN-RELATED"/>
    <property type="match status" value="1"/>
</dbReference>
<evidence type="ECO:0000313" key="2">
    <source>
        <dbReference type="EMBL" id="MFC4617740.1"/>
    </source>
</evidence>
<protein>
    <submittedName>
        <fullName evidence="2">PQQ-dependent sugar dehydrogenase</fullName>
    </submittedName>
</protein>
<dbReference type="PANTHER" id="PTHR33546:SF1">
    <property type="entry name" value="LARGE, MULTIFUNCTIONAL SECRETED PROTEIN"/>
    <property type="match status" value="1"/>
</dbReference>
<organism evidence="2 3">
    <name type="scientific">Camelliibacillus cellulosilyticus</name>
    <dbReference type="NCBI Taxonomy" id="2174486"/>
    <lineage>
        <taxon>Bacteria</taxon>
        <taxon>Bacillati</taxon>
        <taxon>Bacillota</taxon>
        <taxon>Bacilli</taxon>
        <taxon>Bacillales</taxon>
        <taxon>Sporolactobacillaceae</taxon>
        <taxon>Camelliibacillus</taxon>
    </lineage>
</organism>
<evidence type="ECO:0000259" key="1">
    <source>
        <dbReference type="Pfam" id="PF07995"/>
    </source>
</evidence>
<reference evidence="3" key="1">
    <citation type="journal article" date="2019" name="Int. J. Syst. Evol. Microbiol.">
        <title>The Global Catalogue of Microorganisms (GCM) 10K type strain sequencing project: providing services to taxonomists for standard genome sequencing and annotation.</title>
        <authorList>
            <consortium name="The Broad Institute Genomics Platform"/>
            <consortium name="The Broad Institute Genome Sequencing Center for Infectious Disease"/>
            <person name="Wu L."/>
            <person name="Ma J."/>
        </authorList>
    </citation>
    <scope>NUCLEOTIDE SEQUENCE [LARGE SCALE GENOMIC DNA]</scope>
    <source>
        <strain evidence="3">CGMCC 1.16306</strain>
    </source>
</reference>
<feature type="domain" description="Glucose/Sorbosone dehydrogenase" evidence="1">
    <location>
        <begin position="207"/>
        <end position="298"/>
    </location>
</feature>
<gene>
    <name evidence="2" type="ORF">ACFO4N_03245</name>
</gene>
<dbReference type="Proteomes" id="UP001596022">
    <property type="component" value="Unassembled WGS sequence"/>
</dbReference>
<comment type="caution">
    <text evidence="2">The sequence shown here is derived from an EMBL/GenBank/DDBJ whole genome shotgun (WGS) entry which is preliminary data.</text>
</comment>
<dbReference type="RefSeq" id="WP_376844769.1">
    <property type="nucleotide sequence ID" value="NZ_JBHSFW010000001.1"/>
</dbReference>